<dbReference type="RefSeq" id="WP_185661003.1">
    <property type="nucleotide sequence ID" value="NZ_JACHVC010000012.1"/>
</dbReference>
<dbReference type="PANTHER" id="PTHR16026">
    <property type="entry name" value="CARTILAGE ACIDIC PROTEIN 1"/>
    <property type="match status" value="1"/>
</dbReference>
<gene>
    <name evidence="3" type="ORF">H5P27_13920</name>
</gene>
<dbReference type="Pfam" id="PF13517">
    <property type="entry name" value="FG-GAP_3"/>
    <property type="match status" value="5"/>
</dbReference>
<evidence type="ECO:0000313" key="4">
    <source>
        <dbReference type="Proteomes" id="UP000526501"/>
    </source>
</evidence>
<dbReference type="InterPro" id="IPR028994">
    <property type="entry name" value="Integrin_alpha_N"/>
</dbReference>
<dbReference type="PANTHER" id="PTHR16026:SF0">
    <property type="entry name" value="CARTILAGE ACIDIC PROTEIN 1"/>
    <property type="match status" value="1"/>
</dbReference>
<proteinExistence type="predicted"/>
<dbReference type="InterPro" id="IPR013517">
    <property type="entry name" value="FG-GAP"/>
</dbReference>
<dbReference type="Gene3D" id="2.130.10.130">
    <property type="entry name" value="Integrin alpha, N-terminal"/>
    <property type="match status" value="5"/>
</dbReference>
<reference evidence="3 4" key="1">
    <citation type="submission" date="2020-07" db="EMBL/GenBank/DDBJ databases">
        <authorList>
            <person name="Feng X."/>
        </authorList>
    </citation>
    <scope>NUCLEOTIDE SEQUENCE [LARGE SCALE GENOMIC DNA]</scope>
    <source>
        <strain evidence="3 4">JCM23202</strain>
    </source>
</reference>
<keyword evidence="4" id="KW-1185">Reference proteome</keyword>
<dbReference type="Pfam" id="PF07593">
    <property type="entry name" value="UnbV_ASPIC"/>
    <property type="match status" value="2"/>
</dbReference>
<feature type="domain" description="ASPIC/UnbV" evidence="2">
    <location>
        <begin position="1084"/>
        <end position="1141"/>
    </location>
</feature>
<evidence type="ECO:0000313" key="3">
    <source>
        <dbReference type="EMBL" id="MBC2607146.1"/>
    </source>
</evidence>
<name>A0A7X1E9B2_9BACT</name>
<dbReference type="AlphaFoldDB" id="A0A7X1E9B2"/>
<dbReference type="SUPFAM" id="SSF69318">
    <property type="entry name" value="Integrin alpha N-terminal domain"/>
    <property type="match status" value="2"/>
</dbReference>
<dbReference type="Proteomes" id="UP000526501">
    <property type="component" value="Unassembled WGS sequence"/>
</dbReference>
<organism evidence="3 4">
    <name type="scientific">Pelagicoccus albus</name>
    <dbReference type="NCBI Taxonomy" id="415222"/>
    <lineage>
        <taxon>Bacteria</taxon>
        <taxon>Pseudomonadati</taxon>
        <taxon>Verrucomicrobiota</taxon>
        <taxon>Opitutia</taxon>
        <taxon>Puniceicoccales</taxon>
        <taxon>Pelagicoccaceae</taxon>
        <taxon>Pelagicoccus</taxon>
    </lineage>
</organism>
<dbReference type="InterPro" id="IPR027039">
    <property type="entry name" value="Crtac1"/>
</dbReference>
<dbReference type="EMBL" id="JACHVC010000012">
    <property type="protein sequence ID" value="MBC2607146.1"/>
    <property type="molecule type" value="Genomic_DNA"/>
</dbReference>
<evidence type="ECO:0000256" key="1">
    <source>
        <dbReference type="ARBA" id="ARBA00022729"/>
    </source>
</evidence>
<keyword evidence="1" id="KW-0732">Signal</keyword>
<dbReference type="InterPro" id="IPR011519">
    <property type="entry name" value="UnbV_ASPIC"/>
</dbReference>
<sequence>MSEKSSGQGEALFQEVRSEHSGVYLENKYADPSMWGERFLEFSLGALGTGVAVGDFDRDGLPDLYLASKTESNRLFRNLGNWQFEDLTETAGVAGSTQGWCQGVAFVDYDNDGWLDIYECRYNSPNRLYRNNGDGTFINKAIRAGVNVRDASGMASFADFDRDGYLDFYLQTNLLSLQEAPSGQEDYLFRNRGDGTFENVTRKAGISGAGQGHSATWIDYNQDGYLDLYVANDFTPSDRLYHNVGDGRFVDVLSYVVAHTPNSSMGADIADLNNDGLIDFMVADMAARTREKDMRGMVDGRGEAVDPHSNPFAAQQYPRNVVYLNSGMGPFFEAAHLMGLEATDWTWSLRFEDFDNDGWSDLHVTTGMIRELHNTDLMSKVRRARSPQQRVALVEKSPPLLEKNLAFRNTGNLSFEEIGNEWGLDEIGISFGAATGDFDLDGDLDLVYGNYQGNVTLMRNDSLYGNRIVLELRGQDSNYYGIGANVEIQTSSGKQFKTLSLSRGYLSTSEPIVHFGLGSDESVKRLEVQWPSGTVQVLENLEAGYRYQIEEEETAVEQTKENPIARLAFSEASRELELLHRTRESVIDERRQQPLLPRRGNRVGPALAIGDLNGDGREDLVVGGTALDPATIFLQNESGSYPSSSAIHLQSRGSNDGPILVFDGDGDGDLDLIRTASGVSHQVGHESYRIEYYENDGRAVFVNRSDSMLPAISMAVGTAAAADVDNDGDIDLFLGGGVLPGRYPEPYSNALLLNEDGRFRLAKSDWLPESEGGGALRSSLFTDINSDGWPDLLVAGEWSAVRCWINRGLLGGFEDATERYGFDSGGTGWWNSLVSGDFNGDGKLDYAAGNLGLNTPYSATEREPAKLLAGKLENRDVLIEVEHEEETMYPMRGYNVLRAELPTLSSRLRGNDAYAVADLRDVVGDEFLQSAQSWEATQFASGVFMSQGNDTYEFRPFPRLAQVAPIYGMAAVDMDGDGRLDLYLMQNDYAPIPSAGRFDGGLSLTLLGRGDGEFEAVLPGESGLLVTGDAKALVNTDIDDDGDPDFILSRNNSSVLIYRNDSPQPARRYWIDLQDWDGRQNQAGTIVKLILSNGKEVVRELYCGSGYLSQSSQRLFFAMPTGVEIEEIQVRRPGGEWVKFKGPFEQGEIVLGWGID</sequence>
<protein>
    <submittedName>
        <fullName evidence="3">VCBS repeat-containing protein</fullName>
    </submittedName>
</protein>
<comment type="caution">
    <text evidence="3">The sequence shown here is derived from an EMBL/GenBank/DDBJ whole genome shotgun (WGS) entry which is preliminary data.</text>
</comment>
<accession>A0A7X1E9B2</accession>
<feature type="domain" description="ASPIC/UnbV" evidence="2">
    <location>
        <begin position="481"/>
        <end position="547"/>
    </location>
</feature>
<evidence type="ECO:0000259" key="2">
    <source>
        <dbReference type="Pfam" id="PF07593"/>
    </source>
</evidence>